<name>A0A7J6SWI9_PEROL</name>
<organism evidence="3 4">
    <name type="scientific">Perkinsus olseni</name>
    <name type="common">Perkinsus atlanticus</name>
    <dbReference type="NCBI Taxonomy" id="32597"/>
    <lineage>
        <taxon>Eukaryota</taxon>
        <taxon>Sar</taxon>
        <taxon>Alveolata</taxon>
        <taxon>Perkinsozoa</taxon>
        <taxon>Perkinsea</taxon>
        <taxon>Perkinsida</taxon>
        <taxon>Perkinsidae</taxon>
        <taxon>Perkinsus</taxon>
    </lineage>
</organism>
<proteinExistence type="predicted"/>
<dbReference type="InterPro" id="IPR005123">
    <property type="entry name" value="Oxoglu/Fe-dep_dioxygenase_dom"/>
</dbReference>
<dbReference type="Proteomes" id="UP000574390">
    <property type="component" value="Unassembled WGS sequence"/>
</dbReference>
<dbReference type="PANTHER" id="PTHR12463:SF1">
    <property type="entry name" value="2-OXOGLUTARATE AND FE-DEPENDENT OXYGENASE FAMILY PROTEIN"/>
    <property type="match status" value="1"/>
</dbReference>
<evidence type="ECO:0000313" key="3">
    <source>
        <dbReference type="EMBL" id="KAF4737191.1"/>
    </source>
</evidence>
<accession>A0A7J6SWI9</accession>
<evidence type="ECO:0000256" key="1">
    <source>
        <dbReference type="SAM" id="MobiDB-lite"/>
    </source>
</evidence>
<dbReference type="InterPro" id="IPR027450">
    <property type="entry name" value="AlkB-like"/>
</dbReference>
<sequence length="331" mass="37043">MSYRKVYKKVKSSSQTTRHLFLSPCGHTNGITDIEGLRRFLNDPYGLIDFLIENNFTFVSFETAEDSVRCRDSLPSGIRAEFVTKRGDRGSSTSSSVSTTTDELPPGLTVIPDFITEDEEKRLLVVVDEGVWDETIRRRVQHFGHAFNYASLRAEDADLQGEASMPAYTDELVRRIRANSVNEARDFEPDQLTINEYTPGDGIAFHVDTHSAFEGPIVILSIAGGIVLEFRKSEGGKEERASLPLWLPRRSLAVMGGESRFGWVHGIAGRKTDRVGPDGKLVERHRRISLTFRQMKNSPCHCEWPSLCDTQNPQSLVLPSRVGDSHSEQSG</sequence>
<dbReference type="GO" id="GO:0032451">
    <property type="term" value="F:demethylase activity"/>
    <property type="evidence" value="ECO:0007669"/>
    <property type="project" value="TreeGrafter"/>
</dbReference>
<dbReference type="InterPro" id="IPR037151">
    <property type="entry name" value="AlkB-like_sf"/>
</dbReference>
<dbReference type="Pfam" id="PF13532">
    <property type="entry name" value="2OG-FeII_Oxy_2"/>
    <property type="match status" value="1"/>
</dbReference>
<dbReference type="GO" id="GO:0016491">
    <property type="term" value="F:oxidoreductase activity"/>
    <property type="evidence" value="ECO:0007669"/>
    <property type="project" value="TreeGrafter"/>
</dbReference>
<evidence type="ECO:0000259" key="2">
    <source>
        <dbReference type="PROSITE" id="PS51471"/>
    </source>
</evidence>
<dbReference type="PROSITE" id="PS51471">
    <property type="entry name" value="FE2OG_OXY"/>
    <property type="match status" value="1"/>
</dbReference>
<feature type="domain" description="Fe2OG dioxygenase" evidence="2">
    <location>
        <begin position="188"/>
        <end position="296"/>
    </location>
</feature>
<gene>
    <name evidence="3" type="primary">ALKBH8_3</name>
    <name evidence="3" type="ORF">FOZ62_028472</name>
</gene>
<dbReference type="PANTHER" id="PTHR12463">
    <property type="entry name" value="OXYGENASE-RELATED"/>
    <property type="match status" value="1"/>
</dbReference>
<feature type="compositionally biased region" description="Low complexity" evidence="1">
    <location>
        <begin position="91"/>
        <end position="101"/>
    </location>
</feature>
<reference evidence="3 4" key="1">
    <citation type="submission" date="2020-04" db="EMBL/GenBank/DDBJ databases">
        <title>Perkinsus olseni comparative genomics.</title>
        <authorList>
            <person name="Bogema D.R."/>
        </authorList>
    </citation>
    <scope>NUCLEOTIDE SEQUENCE [LARGE SCALE GENOMIC DNA]</scope>
    <source>
        <strain evidence="3">ATCC PRA-205</strain>
    </source>
</reference>
<dbReference type="InterPro" id="IPR032857">
    <property type="entry name" value="ALKBH4"/>
</dbReference>
<protein>
    <submittedName>
        <fullName evidence="3">Alkylated DNA repair protein alkB 8</fullName>
    </submittedName>
</protein>
<feature type="region of interest" description="Disordered" evidence="1">
    <location>
        <begin position="85"/>
        <end position="104"/>
    </location>
</feature>
<dbReference type="Gene3D" id="2.60.120.590">
    <property type="entry name" value="Alpha-ketoglutarate-dependent dioxygenase AlkB-like"/>
    <property type="match status" value="1"/>
</dbReference>
<dbReference type="GO" id="GO:0070988">
    <property type="term" value="P:demethylation"/>
    <property type="evidence" value="ECO:0007669"/>
    <property type="project" value="InterPro"/>
</dbReference>
<comment type="caution">
    <text evidence="3">The sequence shown here is derived from an EMBL/GenBank/DDBJ whole genome shotgun (WGS) entry which is preliminary data.</text>
</comment>
<dbReference type="SUPFAM" id="SSF51197">
    <property type="entry name" value="Clavaminate synthase-like"/>
    <property type="match status" value="1"/>
</dbReference>
<dbReference type="AlphaFoldDB" id="A0A7J6SWI9"/>
<evidence type="ECO:0000313" key="4">
    <source>
        <dbReference type="Proteomes" id="UP000574390"/>
    </source>
</evidence>
<dbReference type="EMBL" id="JABANM010011741">
    <property type="protein sequence ID" value="KAF4737191.1"/>
    <property type="molecule type" value="Genomic_DNA"/>
</dbReference>